<dbReference type="InterPro" id="IPR003817">
    <property type="entry name" value="PS_Dcarbxylase"/>
</dbReference>
<keyword evidence="4" id="KW-0670">Pyruvate</keyword>
<evidence type="ECO:0000256" key="1">
    <source>
        <dbReference type="ARBA" id="ARBA00022793"/>
    </source>
</evidence>
<proteinExistence type="predicted"/>
<dbReference type="PANTHER" id="PTHR10067">
    <property type="entry name" value="PHOSPHATIDYLSERINE DECARBOXYLASE"/>
    <property type="match status" value="1"/>
</dbReference>
<dbReference type="Pfam" id="PF02666">
    <property type="entry name" value="PS_Dcarbxylase"/>
    <property type="match status" value="1"/>
</dbReference>
<gene>
    <name evidence="6" type="primary">psd2</name>
    <name evidence="6" type="ORF">GCM10007876_03620</name>
</gene>
<dbReference type="GO" id="GO:0004609">
    <property type="term" value="F:phosphatidylserine decarboxylase activity"/>
    <property type="evidence" value="ECO:0007669"/>
    <property type="project" value="InterPro"/>
</dbReference>
<keyword evidence="2" id="KW-0865">Zymogen</keyword>
<name>A0AA37S7Z2_9GAMM</name>
<organism evidence="6 7">
    <name type="scientific">Litoribrevibacter albus</name>
    <dbReference type="NCBI Taxonomy" id="1473156"/>
    <lineage>
        <taxon>Bacteria</taxon>
        <taxon>Pseudomonadati</taxon>
        <taxon>Pseudomonadota</taxon>
        <taxon>Gammaproteobacteria</taxon>
        <taxon>Oceanospirillales</taxon>
        <taxon>Oceanospirillaceae</taxon>
        <taxon>Litoribrevibacter</taxon>
    </lineage>
</organism>
<dbReference type="AlphaFoldDB" id="A0AA37S7Z2"/>
<evidence type="ECO:0000256" key="5">
    <source>
        <dbReference type="SAM" id="MobiDB-lite"/>
    </source>
</evidence>
<dbReference type="RefSeq" id="WP_284378079.1">
    <property type="nucleotide sequence ID" value="NZ_BSNM01000003.1"/>
</dbReference>
<feature type="compositionally biased region" description="Polar residues" evidence="5">
    <location>
        <begin position="341"/>
        <end position="363"/>
    </location>
</feature>
<evidence type="ECO:0000313" key="6">
    <source>
        <dbReference type="EMBL" id="GLQ29884.1"/>
    </source>
</evidence>
<evidence type="ECO:0000256" key="4">
    <source>
        <dbReference type="ARBA" id="ARBA00023317"/>
    </source>
</evidence>
<dbReference type="EMBL" id="BSNM01000003">
    <property type="protein sequence ID" value="GLQ29884.1"/>
    <property type="molecule type" value="Genomic_DNA"/>
</dbReference>
<feature type="region of interest" description="Disordered" evidence="5">
    <location>
        <begin position="335"/>
        <end position="363"/>
    </location>
</feature>
<sequence>MLNHQYIDKNAEVIDETLFADRIIQWLYSSARERSPTVFKALTGSFSSKLLAHLNFDMALTTRLLGNKKFLKQCGVNLEECIDPPESFTTARRIFERKIKYWECRPQPDESEAIISPADSRMLIGSFDDQSPLLIKDKFFRFEELLGEDKTRWLTAFDRGDFAIFRLTPDKYHFNHVPVSGKVVDIYELDGHFHSCNPGAIVKVVTPYSKNRRVVTIIDTDIPGGSNVGLVAMIEVVALMIGEIEQCYSDREYDSPVNVEPGLFLKKGQPKSLYHPGSSTDVLIFQKDRIQFSEQIIANLRNEHAKNRFNDAFNQPLIETDVAVRSLIAMPANPKKRQVSGLGQTNTLDNSLPTYTTSKDGGK</sequence>
<dbReference type="GO" id="GO:0008654">
    <property type="term" value="P:phospholipid biosynthetic process"/>
    <property type="evidence" value="ECO:0007669"/>
    <property type="project" value="InterPro"/>
</dbReference>
<accession>A0AA37S7Z2</accession>
<reference evidence="6" key="2">
    <citation type="submission" date="2023-01" db="EMBL/GenBank/DDBJ databases">
        <title>Draft genome sequence of Litoribrevibacter albus strain NBRC 110071.</title>
        <authorList>
            <person name="Sun Q."/>
            <person name="Mori K."/>
        </authorList>
    </citation>
    <scope>NUCLEOTIDE SEQUENCE</scope>
    <source>
        <strain evidence="6">NBRC 110071</strain>
    </source>
</reference>
<keyword evidence="1" id="KW-0210">Decarboxylase</keyword>
<comment type="caution">
    <text evidence="6">The sequence shown here is derived from an EMBL/GenBank/DDBJ whole genome shotgun (WGS) entry which is preliminary data.</text>
</comment>
<keyword evidence="7" id="KW-1185">Reference proteome</keyword>
<reference evidence="6" key="1">
    <citation type="journal article" date="2014" name="Int. J. Syst. Evol. Microbiol.">
        <title>Complete genome sequence of Corynebacterium casei LMG S-19264T (=DSM 44701T), isolated from a smear-ripened cheese.</title>
        <authorList>
            <consortium name="US DOE Joint Genome Institute (JGI-PGF)"/>
            <person name="Walter F."/>
            <person name="Albersmeier A."/>
            <person name="Kalinowski J."/>
            <person name="Ruckert C."/>
        </authorList>
    </citation>
    <scope>NUCLEOTIDE SEQUENCE</scope>
    <source>
        <strain evidence="6">NBRC 110071</strain>
    </source>
</reference>
<protein>
    <submittedName>
        <fullName evidence="6">Phosphatidylserine decarboxylase proenzyme 2</fullName>
    </submittedName>
</protein>
<evidence type="ECO:0000256" key="2">
    <source>
        <dbReference type="ARBA" id="ARBA00023145"/>
    </source>
</evidence>
<evidence type="ECO:0000256" key="3">
    <source>
        <dbReference type="ARBA" id="ARBA00023239"/>
    </source>
</evidence>
<keyword evidence="3" id="KW-0456">Lyase</keyword>
<dbReference type="Proteomes" id="UP001161389">
    <property type="component" value="Unassembled WGS sequence"/>
</dbReference>
<evidence type="ECO:0000313" key="7">
    <source>
        <dbReference type="Proteomes" id="UP001161389"/>
    </source>
</evidence>